<evidence type="ECO:0000313" key="3">
    <source>
        <dbReference type="Proteomes" id="UP000317747"/>
    </source>
</evidence>
<reference evidence="2 3" key="1">
    <citation type="submission" date="2019-06" db="EMBL/GenBank/DDBJ databases">
        <title>Taxogenomics and systematics of the genus Pantoea.</title>
        <authorList>
            <person name="Tambong J.T."/>
        </authorList>
    </citation>
    <scope>NUCLEOTIDE SEQUENCE [LARGE SCALE GENOMIC DNA]</scope>
    <source>
        <strain evidence="2 3">LMG 24200</strain>
    </source>
</reference>
<comment type="caution">
    <text evidence="2">The sequence shown here is derived from an EMBL/GenBank/DDBJ whole genome shotgun (WGS) entry which is preliminary data.</text>
</comment>
<comment type="similarity">
    <text evidence="1">Belongs to the FrmR/RcnR family.</text>
</comment>
<dbReference type="Pfam" id="PF02583">
    <property type="entry name" value="Trns_repr_metal"/>
    <property type="match status" value="1"/>
</dbReference>
<keyword evidence="3" id="KW-1185">Reference proteome</keyword>
<dbReference type="OrthoDB" id="9806052at2"/>
<dbReference type="GO" id="GO:0046872">
    <property type="term" value="F:metal ion binding"/>
    <property type="evidence" value="ECO:0007669"/>
    <property type="project" value="InterPro"/>
</dbReference>
<dbReference type="AlphaFoldDB" id="A0A506QIG5"/>
<evidence type="ECO:0000256" key="1">
    <source>
        <dbReference type="ARBA" id="ARBA00005260"/>
    </source>
</evidence>
<proteinExistence type="inferred from homology"/>
<dbReference type="Proteomes" id="UP000317747">
    <property type="component" value="Unassembled WGS sequence"/>
</dbReference>
<dbReference type="RefSeq" id="WP_128087036.1">
    <property type="nucleotide sequence ID" value="NZ_CP071407.1"/>
</dbReference>
<gene>
    <name evidence="2" type="ORF">FJW01_04760</name>
</gene>
<dbReference type="CDD" id="cd10153">
    <property type="entry name" value="RcnR-FrmR-like_DUF156"/>
    <property type="match status" value="1"/>
</dbReference>
<dbReference type="PANTHER" id="PTHR33677:SF5">
    <property type="entry name" value="TRANSCRIPTIONAL REPRESSOR FRMR"/>
    <property type="match status" value="1"/>
</dbReference>
<sequence>MGHTLNNQKSLLTRVRRIKGQAASLETALESGQECLKILQQVAAVRGAVNGLMSELLEGHIREHLMDEKASEQERKEDLDEIVAVIRSYMK</sequence>
<dbReference type="InterPro" id="IPR038390">
    <property type="entry name" value="Metal_Tscrpt_repr_sf"/>
</dbReference>
<dbReference type="PANTHER" id="PTHR33677">
    <property type="entry name" value="TRANSCRIPTIONAL REPRESSOR FRMR-RELATED"/>
    <property type="match status" value="1"/>
</dbReference>
<accession>A0A506QIG5</accession>
<dbReference type="Gene3D" id="1.20.58.1000">
    <property type="entry name" value="Metal-sensitive repressor, helix protomer"/>
    <property type="match status" value="1"/>
</dbReference>
<dbReference type="GO" id="GO:0045892">
    <property type="term" value="P:negative regulation of DNA-templated transcription"/>
    <property type="evidence" value="ECO:0007669"/>
    <property type="project" value="UniProtKB-ARBA"/>
</dbReference>
<dbReference type="EMBL" id="VHJA01000037">
    <property type="protein sequence ID" value="TPV45577.1"/>
    <property type="molecule type" value="Genomic_DNA"/>
</dbReference>
<dbReference type="GO" id="GO:0003677">
    <property type="term" value="F:DNA binding"/>
    <property type="evidence" value="ECO:0007669"/>
    <property type="project" value="InterPro"/>
</dbReference>
<evidence type="ECO:0000313" key="2">
    <source>
        <dbReference type="EMBL" id="TPV45577.1"/>
    </source>
</evidence>
<name>A0A506QIG5_9GAMM</name>
<organism evidence="2 3">
    <name type="scientific">Pantoea deleyi</name>
    <dbReference type="NCBI Taxonomy" id="470932"/>
    <lineage>
        <taxon>Bacteria</taxon>
        <taxon>Pseudomonadati</taxon>
        <taxon>Pseudomonadota</taxon>
        <taxon>Gammaproteobacteria</taxon>
        <taxon>Enterobacterales</taxon>
        <taxon>Erwiniaceae</taxon>
        <taxon>Pantoea</taxon>
    </lineage>
</organism>
<protein>
    <submittedName>
        <fullName evidence="2">Metal/formaldehyde-sensitive transcriptional repressor</fullName>
    </submittedName>
</protein>
<dbReference type="InterPro" id="IPR003735">
    <property type="entry name" value="Metal_Tscrpt_repr"/>
</dbReference>